<evidence type="ECO:0000313" key="2">
    <source>
        <dbReference type="Proteomes" id="UP001487740"/>
    </source>
</evidence>
<proteinExistence type="predicted"/>
<reference evidence="1 2" key="1">
    <citation type="submission" date="2023-03" db="EMBL/GenBank/DDBJ databases">
        <title>High-quality genome of Scylla paramamosain provides insights in environmental adaptation.</title>
        <authorList>
            <person name="Zhang L."/>
        </authorList>
    </citation>
    <scope>NUCLEOTIDE SEQUENCE [LARGE SCALE GENOMIC DNA]</scope>
    <source>
        <strain evidence="1">LZ_2023a</strain>
        <tissue evidence="1">Muscle</tissue>
    </source>
</reference>
<organism evidence="1 2">
    <name type="scientific">Scylla paramamosain</name>
    <name type="common">Mud crab</name>
    <dbReference type="NCBI Taxonomy" id="85552"/>
    <lineage>
        <taxon>Eukaryota</taxon>
        <taxon>Metazoa</taxon>
        <taxon>Ecdysozoa</taxon>
        <taxon>Arthropoda</taxon>
        <taxon>Crustacea</taxon>
        <taxon>Multicrustacea</taxon>
        <taxon>Malacostraca</taxon>
        <taxon>Eumalacostraca</taxon>
        <taxon>Eucarida</taxon>
        <taxon>Decapoda</taxon>
        <taxon>Pleocyemata</taxon>
        <taxon>Brachyura</taxon>
        <taxon>Eubrachyura</taxon>
        <taxon>Portunoidea</taxon>
        <taxon>Portunidae</taxon>
        <taxon>Portuninae</taxon>
        <taxon>Scylla</taxon>
    </lineage>
</organism>
<keyword evidence="2" id="KW-1185">Reference proteome</keyword>
<dbReference type="EMBL" id="JARAKH010000047">
    <property type="protein sequence ID" value="KAK8377070.1"/>
    <property type="molecule type" value="Genomic_DNA"/>
</dbReference>
<accession>A0AAW0SQM7</accession>
<dbReference type="AlphaFoldDB" id="A0AAW0SQM7"/>
<gene>
    <name evidence="1" type="ORF">O3P69_013612</name>
</gene>
<name>A0AAW0SQM7_SCYPA</name>
<sequence length="66" mass="7310">MFASLWLADLRVTRTPARSRQESVVEIMSTSSQLYVAETAMGLRAPRSFVWTGVTHLFSPVAAEVP</sequence>
<evidence type="ECO:0000313" key="1">
    <source>
        <dbReference type="EMBL" id="KAK8377070.1"/>
    </source>
</evidence>
<protein>
    <submittedName>
        <fullName evidence="1">Uncharacterized protein</fullName>
    </submittedName>
</protein>
<comment type="caution">
    <text evidence="1">The sequence shown here is derived from an EMBL/GenBank/DDBJ whole genome shotgun (WGS) entry which is preliminary data.</text>
</comment>
<dbReference type="Proteomes" id="UP001487740">
    <property type="component" value="Unassembled WGS sequence"/>
</dbReference>